<dbReference type="InterPro" id="IPR009057">
    <property type="entry name" value="Homeodomain-like_sf"/>
</dbReference>
<keyword evidence="2" id="KW-0238">DNA-binding</keyword>
<dbReference type="PROSITE" id="PS01124">
    <property type="entry name" value="HTH_ARAC_FAMILY_2"/>
    <property type="match status" value="1"/>
</dbReference>
<dbReference type="EMBL" id="JBHMDO010000044">
    <property type="protein sequence ID" value="MFB9329813.1"/>
    <property type="molecule type" value="Genomic_DNA"/>
</dbReference>
<evidence type="ECO:0000256" key="1">
    <source>
        <dbReference type="ARBA" id="ARBA00023015"/>
    </source>
</evidence>
<dbReference type="Pfam" id="PF06445">
    <property type="entry name" value="GyrI-like"/>
    <property type="match status" value="1"/>
</dbReference>
<dbReference type="Proteomes" id="UP001589747">
    <property type="component" value="Unassembled WGS sequence"/>
</dbReference>
<evidence type="ECO:0000259" key="4">
    <source>
        <dbReference type="PROSITE" id="PS01124"/>
    </source>
</evidence>
<keyword evidence="1" id="KW-0805">Transcription regulation</keyword>
<dbReference type="SUPFAM" id="SSF55136">
    <property type="entry name" value="Probable bacterial effector-binding domain"/>
    <property type="match status" value="1"/>
</dbReference>
<dbReference type="InterPro" id="IPR020449">
    <property type="entry name" value="Tscrpt_reg_AraC-type_HTH"/>
</dbReference>
<dbReference type="Pfam" id="PF12833">
    <property type="entry name" value="HTH_18"/>
    <property type="match status" value="1"/>
</dbReference>
<dbReference type="Gene3D" id="1.10.10.60">
    <property type="entry name" value="Homeodomain-like"/>
    <property type="match status" value="2"/>
</dbReference>
<dbReference type="Gene3D" id="3.20.80.10">
    <property type="entry name" value="Regulatory factor, effector binding domain"/>
    <property type="match status" value="1"/>
</dbReference>
<reference evidence="5 6" key="1">
    <citation type="submission" date="2024-09" db="EMBL/GenBank/DDBJ databases">
        <authorList>
            <person name="Sun Q."/>
            <person name="Mori K."/>
        </authorList>
    </citation>
    <scope>NUCLEOTIDE SEQUENCE [LARGE SCALE GENOMIC DNA]</scope>
    <source>
        <strain evidence="5 6">TISTR 2452</strain>
    </source>
</reference>
<dbReference type="InterPro" id="IPR029442">
    <property type="entry name" value="GyrI-like"/>
</dbReference>
<keyword evidence="3" id="KW-0804">Transcription</keyword>
<sequence>MRSDSAIQPAIDYVEANLGERLTLARIADAAAMSVPNLYRLFYAVTGHPIKTYIRNRRISEAASLLRHTALPAIEIAFDCGFDTYQTFLRTFKRMTGLTPGQYREAASIYSFEPIDLPEPASAAEARESHGQLSDVRVIHLQPRRGIGYLHAAAFEEGIEDAAMARFRELLAFAGVDIGQARLFGWNVDLPEGDDTSCCGYQLVAVCEQAVPTALCGLQPVSLPEGLHAAVWAPASPASAVTAAWNGLLGEWLPRSAFELRSGIFLEEYQQFGGQIARMKLYLPVVRGRGAASLAIADRPPVSGISFRAQGERCESQADEAAVRWLAERMPRLTRRPRLYVNRGSSQGGEPYCLLVLAFDGGIEPGAGAVQTVLEGGLFACLRTNVYGPMDGVIETVHRFLAGSSEYKLDASRIGYVYFETDSEAGLATRATGEQRPLSATAVCCVPILRRQT</sequence>
<name>A0ABV5KX61_9BACL</name>
<dbReference type="SUPFAM" id="SSF46689">
    <property type="entry name" value="Homeodomain-like"/>
    <property type="match status" value="2"/>
</dbReference>
<feature type="domain" description="HTH araC/xylS-type" evidence="4">
    <location>
        <begin position="8"/>
        <end position="106"/>
    </location>
</feature>
<gene>
    <name evidence="5" type="ORF">ACFFSY_28060</name>
</gene>
<organism evidence="5 6">
    <name type="scientific">Paenibacillus aurantiacus</name>
    <dbReference type="NCBI Taxonomy" id="1936118"/>
    <lineage>
        <taxon>Bacteria</taxon>
        <taxon>Bacillati</taxon>
        <taxon>Bacillota</taxon>
        <taxon>Bacilli</taxon>
        <taxon>Bacillales</taxon>
        <taxon>Paenibacillaceae</taxon>
        <taxon>Paenibacillus</taxon>
    </lineage>
</organism>
<protein>
    <submittedName>
        <fullName evidence="5">Helix-turn-helix domain-containing protein</fullName>
    </submittedName>
</protein>
<dbReference type="PRINTS" id="PR00032">
    <property type="entry name" value="HTHARAC"/>
</dbReference>
<dbReference type="SMART" id="SM00342">
    <property type="entry name" value="HTH_ARAC"/>
    <property type="match status" value="1"/>
</dbReference>
<evidence type="ECO:0000313" key="5">
    <source>
        <dbReference type="EMBL" id="MFB9329813.1"/>
    </source>
</evidence>
<keyword evidence="6" id="KW-1185">Reference proteome</keyword>
<dbReference type="InterPro" id="IPR011256">
    <property type="entry name" value="Reg_factor_effector_dom_sf"/>
</dbReference>
<evidence type="ECO:0000313" key="6">
    <source>
        <dbReference type="Proteomes" id="UP001589747"/>
    </source>
</evidence>
<dbReference type="InterPro" id="IPR050959">
    <property type="entry name" value="MarA-like"/>
</dbReference>
<accession>A0ABV5KX61</accession>
<dbReference type="InterPro" id="IPR018060">
    <property type="entry name" value="HTH_AraC"/>
</dbReference>
<evidence type="ECO:0000256" key="2">
    <source>
        <dbReference type="ARBA" id="ARBA00023125"/>
    </source>
</evidence>
<dbReference type="RefSeq" id="WP_377500395.1">
    <property type="nucleotide sequence ID" value="NZ_JBHMDO010000044.1"/>
</dbReference>
<dbReference type="PANTHER" id="PTHR47504">
    <property type="entry name" value="RIGHT ORIGIN-BINDING PROTEIN"/>
    <property type="match status" value="1"/>
</dbReference>
<comment type="caution">
    <text evidence="5">The sequence shown here is derived from an EMBL/GenBank/DDBJ whole genome shotgun (WGS) entry which is preliminary data.</text>
</comment>
<proteinExistence type="predicted"/>
<dbReference type="PANTHER" id="PTHR47504:SF5">
    <property type="entry name" value="RIGHT ORIGIN-BINDING PROTEIN"/>
    <property type="match status" value="1"/>
</dbReference>
<evidence type="ECO:0000256" key="3">
    <source>
        <dbReference type="ARBA" id="ARBA00023163"/>
    </source>
</evidence>